<comment type="subunit">
    <text evidence="5">Homopolymer.</text>
</comment>
<dbReference type="GO" id="GO:0006729">
    <property type="term" value="P:tetrahydrobiopterin biosynthetic process"/>
    <property type="evidence" value="ECO:0007669"/>
    <property type="project" value="TreeGrafter"/>
</dbReference>
<dbReference type="Gene3D" id="1.10.286.10">
    <property type="match status" value="1"/>
</dbReference>
<evidence type="ECO:0000256" key="3">
    <source>
        <dbReference type="ARBA" id="ARBA00022563"/>
    </source>
</evidence>
<proteinExistence type="inferred from homology"/>
<protein>
    <recommendedName>
        <fullName evidence="5">GTP cyclohydrolase 1</fullName>
        <ecNumber evidence="5">3.5.4.16</ecNumber>
    </recommendedName>
    <alternativeName>
        <fullName evidence="5">GTP cyclohydrolase I</fullName>
        <shortName evidence="5">GTP-CH-I</shortName>
    </alternativeName>
</protein>
<dbReference type="GO" id="GO:0005737">
    <property type="term" value="C:cytoplasm"/>
    <property type="evidence" value="ECO:0007669"/>
    <property type="project" value="TreeGrafter"/>
</dbReference>
<evidence type="ECO:0000256" key="1">
    <source>
        <dbReference type="ARBA" id="ARBA00001052"/>
    </source>
</evidence>
<dbReference type="InterPro" id="IPR043134">
    <property type="entry name" value="GTP-CH-I_N"/>
</dbReference>
<organism evidence="7 8">
    <name type="scientific">Thermocladium modestius</name>
    <dbReference type="NCBI Taxonomy" id="62609"/>
    <lineage>
        <taxon>Archaea</taxon>
        <taxon>Thermoproteota</taxon>
        <taxon>Thermoprotei</taxon>
        <taxon>Thermoproteales</taxon>
        <taxon>Thermoproteaceae</taxon>
        <taxon>Thermocladium</taxon>
    </lineage>
</organism>
<sequence>MNKESGTKIDKAKVSKAMRSILEAIGEDPDREGLRDTPRRVADMYEELLEGYESEVDYTWFTESTDLVVIAGIKFYSLCEHHVLPFMGLAHVAYVPRGKVIGLSKIPRIVQKYARRLQIQERMTHQIAQEIMETTGSPDVMVVTEAYHLCVIMRGAKNTAAMVSMGLRGAFKTDKELRGEVYEMIRPYRLPKWVL</sequence>
<dbReference type="GO" id="GO:0005525">
    <property type="term" value="F:GTP binding"/>
    <property type="evidence" value="ECO:0007669"/>
    <property type="project" value="UniProtKB-KW"/>
</dbReference>
<dbReference type="FunFam" id="1.10.286.10:FF:000001">
    <property type="entry name" value="GTP cyclohydrolase 1"/>
    <property type="match status" value="1"/>
</dbReference>
<evidence type="ECO:0000313" key="7">
    <source>
        <dbReference type="EMBL" id="GGP20914.1"/>
    </source>
</evidence>
<dbReference type="Proteomes" id="UP000610960">
    <property type="component" value="Unassembled WGS sequence"/>
</dbReference>
<dbReference type="NCBIfam" id="NF006826">
    <property type="entry name" value="PRK09347.1-3"/>
    <property type="match status" value="1"/>
</dbReference>
<reference evidence="7" key="2">
    <citation type="submission" date="2020-09" db="EMBL/GenBank/DDBJ databases">
        <authorList>
            <person name="Sun Q."/>
            <person name="Ohkuma M."/>
        </authorList>
    </citation>
    <scope>NUCLEOTIDE SEQUENCE</scope>
    <source>
        <strain evidence="7">JCM 10088</strain>
    </source>
</reference>
<dbReference type="InterPro" id="IPR020602">
    <property type="entry name" value="GTP_CycHdrlase_I_dom"/>
</dbReference>
<dbReference type="AlphaFoldDB" id="A0A830GU22"/>
<dbReference type="GO" id="GO:0003934">
    <property type="term" value="F:GTP cyclohydrolase I activity"/>
    <property type="evidence" value="ECO:0007669"/>
    <property type="project" value="UniProtKB-UniRule"/>
</dbReference>
<dbReference type="NCBIfam" id="TIGR00063">
    <property type="entry name" value="folE"/>
    <property type="match status" value="1"/>
</dbReference>
<dbReference type="PANTHER" id="PTHR11109:SF7">
    <property type="entry name" value="GTP CYCLOHYDROLASE 1"/>
    <property type="match status" value="1"/>
</dbReference>
<gene>
    <name evidence="5 7" type="primary">folE</name>
    <name evidence="7" type="ORF">GCM10007981_10910</name>
</gene>
<feature type="binding site" evidence="5">
    <location>
        <position position="79"/>
    </location>
    <ligand>
        <name>Zn(2+)</name>
        <dbReference type="ChEBI" id="CHEBI:29105"/>
    </ligand>
</feature>
<evidence type="ECO:0000313" key="8">
    <source>
        <dbReference type="Proteomes" id="UP000610960"/>
    </source>
</evidence>
<reference evidence="7" key="1">
    <citation type="journal article" date="2014" name="Int. J. Syst. Evol. Microbiol.">
        <title>Complete genome sequence of Corynebacterium casei LMG S-19264T (=DSM 44701T), isolated from a smear-ripened cheese.</title>
        <authorList>
            <consortium name="US DOE Joint Genome Institute (JGI-PGF)"/>
            <person name="Walter F."/>
            <person name="Albersmeier A."/>
            <person name="Kalinowski J."/>
            <person name="Ruckert C."/>
        </authorList>
    </citation>
    <scope>NUCLEOTIDE SEQUENCE</scope>
    <source>
        <strain evidence="7">JCM 10088</strain>
    </source>
</reference>
<dbReference type="PROSITE" id="PS00860">
    <property type="entry name" value="GTP_CYCLOHYDROL_1_2"/>
    <property type="match status" value="1"/>
</dbReference>
<dbReference type="InterPro" id="IPR018234">
    <property type="entry name" value="GTP_CycHdrlase_I_CS"/>
</dbReference>
<name>A0A830GU22_9CREN</name>
<evidence type="ECO:0000259" key="6">
    <source>
        <dbReference type="Pfam" id="PF01227"/>
    </source>
</evidence>
<keyword evidence="3 5" id="KW-0554">One-carbon metabolism</keyword>
<feature type="binding site" evidence="5">
    <location>
        <position position="82"/>
    </location>
    <ligand>
        <name>Zn(2+)</name>
        <dbReference type="ChEBI" id="CHEBI:29105"/>
    </ligand>
</feature>
<keyword evidence="5" id="KW-0342">GTP-binding</keyword>
<keyword evidence="5" id="KW-0862">Zinc</keyword>
<comment type="similarity">
    <text evidence="5">Belongs to the GTP cyclohydrolase I family.</text>
</comment>
<comment type="catalytic activity">
    <reaction evidence="1 5">
        <text>GTP + H2O = 7,8-dihydroneopterin 3'-triphosphate + formate + H(+)</text>
        <dbReference type="Rhea" id="RHEA:17473"/>
        <dbReference type="ChEBI" id="CHEBI:15377"/>
        <dbReference type="ChEBI" id="CHEBI:15378"/>
        <dbReference type="ChEBI" id="CHEBI:15740"/>
        <dbReference type="ChEBI" id="CHEBI:37565"/>
        <dbReference type="ChEBI" id="CHEBI:58462"/>
        <dbReference type="EC" id="3.5.4.16"/>
    </reaction>
</comment>
<dbReference type="PANTHER" id="PTHR11109">
    <property type="entry name" value="GTP CYCLOHYDROLASE I"/>
    <property type="match status" value="1"/>
</dbReference>
<keyword evidence="5" id="KW-0547">Nucleotide-binding</keyword>
<dbReference type="InterPro" id="IPR001474">
    <property type="entry name" value="GTP_CycHdrlase_I"/>
</dbReference>
<dbReference type="GO" id="GO:0008270">
    <property type="term" value="F:zinc ion binding"/>
    <property type="evidence" value="ECO:0007669"/>
    <property type="project" value="UniProtKB-UniRule"/>
</dbReference>
<comment type="caution">
    <text evidence="7">The sequence shown here is derived from an EMBL/GenBank/DDBJ whole genome shotgun (WGS) entry which is preliminary data.</text>
</comment>
<keyword evidence="4 5" id="KW-0378">Hydrolase</keyword>
<dbReference type="Pfam" id="PF01227">
    <property type="entry name" value="GTP_cyclohydroI"/>
    <property type="match status" value="1"/>
</dbReference>
<dbReference type="EC" id="3.5.4.16" evidence="5"/>
<dbReference type="UniPathway" id="UPA00848">
    <property type="reaction ID" value="UER00151"/>
</dbReference>
<dbReference type="Gene3D" id="3.30.1130.10">
    <property type="match status" value="1"/>
</dbReference>
<dbReference type="NCBIfam" id="NF006825">
    <property type="entry name" value="PRK09347.1-2"/>
    <property type="match status" value="1"/>
</dbReference>
<accession>A0A830GU22</accession>
<keyword evidence="5" id="KW-0479">Metal-binding</keyword>
<dbReference type="FunFam" id="3.30.1130.10:FF:000001">
    <property type="entry name" value="GTP cyclohydrolase 1"/>
    <property type="match status" value="1"/>
</dbReference>
<evidence type="ECO:0000256" key="2">
    <source>
        <dbReference type="ARBA" id="ARBA00005080"/>
    </source>
</evidence>
<dbReference type="InterPro" id="IPR043133">
    <property type="entry name" value="GTP-CH-I_C/QueF"/>
</dbReference>
<dbReference type="GO" id="GO:0006730">
    <property type="term" value="P:one-carbon metabolic process"/>
    <property type="evidence" value="ECO:0007669"/>
    <property type="project" value="UniProtKB-UniRule"/>
</dbReference>
<feature type="binding site" evidence="5">
    <location>
        <position position="150"/>
    </location>
    <ligand>
        <name>Zn(2+)</name>
        <dbReference type="ChEBI" id="CHEBI:29105"/>
    </ligand>
</feature>
<dbReference type="GO" id="GO:0046654">
    <property type="term" value="P:tetrahydrofolate biosynthetic process"/>
    <property type="evidence" value="ECO:0007669"/>
    <property type="project" value="UniProtKB-UniRule"/>
</dbReference>
<dbReference type="HAMAP" id="MF_00223">
    <property type="entry name" value="FolE"/>
    <property type="match status" value="1"/>
</dbReference>
<feature type="domain" description="GTP cyclohydrolase I" evidence="6">
    <location>
        <begin position="15"/>
        <end position="186"/>
    </location>
</feature>
<dbReference type="SUPFAM" id="SSF55620">
    <property type="entry name" value="Tetrahydrobiopterin biosynthesis enzymes-like"/>
    <property type="match status" value="1"/>
</dbReference>
<evidence type="ECO:0000256" key="4">
    <source>
        <dbReference type="ARBA" id="ARBA00022801"/>
    </source>
</evidence>
<comment type="pathway">
    <text evidence="2 5">Cofactor biosynthesis; 7,8-dihydroneopterin triphosphate biosynthesis; 7,8-dihydroneopterin triphosphate from GTP: step 1/1.</text>
</comment>
<dbReference type="RefSeq" id="WP_229657688.1">
    <property type="nucleotide sequence ID" value="NZ_BMNL01000002.1"/>
</dbReference>
<evidence type="ECO:0000256" key="5">
    <source>
        <dbReference type="HAMAP-Rule" id="MF_00223"/>
    </source>
</evidence>
<dbReference type="EMBL" id="BMNL01000002">
    <property type="protein sequence ID" value="GGP20914.1"/>
    <property type="molecule type" value="Genomic_DNA"/>
</dbReference>
<keyword evidence="8" id="KW-1185">Reference proteome</keyword>